<dbReference type="RefSeq" id="WP_204544044.1">
    <property type="nucleotide sequence ID" value="NZ_JAFBFI010000012.1"/>
</dbReference>
<evidence type="ECO:0000313" key="1">
    <source>
        <dbReference type="EMBL" id="MBM7693342.1"/>
    </source>
</evidence>
<reference evidence="1 2" key="1">
    <citation type="submission" date="2021-01" db="EMBL/GenBank/DDBJ databases">
        <title>Genomic Encyclopedia of Type Strains, Phase IV (KMG-IV): sequencing the most valuable type-strain genomes for metagenomic binning, comparative biology and taxonomic classification.</title>
        <authorList>
            <person name="Goeker M."/>
        </authorList>
    </citation>
    <scope>NUCLEOTIDE SEQUENCE [LARGE SCALE GENOMIC DNA]</scope>
    <source>
        <strain evidence="1 2">DSM 105482</strain>
    </source>
</reference>
<protein>
    <submittedName>
        <fullName evidence="1">Uncharacterized protein</fullName>
    </submittedName>
</protein>
<gene>
    <name evidence="1" type="ORF">JOC77_002782</name>
</gene>
<dbReference type="EMBL" id="JAFBFI010000012">
    <property type="protein sequence ID" value="MBM7693342.1"/>
    <property type="molecule type" value="Genomic_DNA"/>
</dbReference>
<evidence type="ECO:0000313" key="2">
    <source>
        <dbReference type="Proteomes" id="UP000823486"/>
    </source>
</evidence>
<proteinExistence type="predicted"/>
<dbReference type="Proteomes" id="UP000823486">
    <property type="component" value="Unassembled WGS sequence"/>
</dbReference>
<organism evidence="1 2">
    <name type="scientific">Peribacillus deserti</name>
    <dbReference type="NCBI Taxonomy" id="673318"/>
    <lineage>
        <taxon>Bacteria</taxon>
        <taxon>Bacillati</taxon>
        <taxon>Bacillota</taxon>
        <taxon>Bacilli</taxon>
        <taxon>Bacillales</taxon>
        <taxon>Bacillaceae</taxon>
        <taxon>Peribacillus</taxon>
    </lineage>
</organism>
<keyword evidence="2" id="KW-1185">Reference proteome</keyword>
<sequence length="70" mass="8071">MTVNHGGALKKEYFLSYIKLVWAARACCLAHAKDLTLELFFKNNKKLYGKDTYKSFMDAYEELTKSDAVQ</sequence>
<comment type="caution">
    <text evidence="1">The sequence shown here is derived from an EMBL/GenBank/DDBJ whole genome shotgun (WGS) entry which is preliminary data.</text>
</comment>
<name>A0ABS2QJR6_9BACI</name>
<accession>A0ABS2QJR6</accession>